<evidence type="ECO:0000256" key="9">
    <source>
        <dbReference type="ARBA" id="ARBA00022967"/>
    </source>
</evidence>
<feature type="transmembrane region" description="Helical" evidence="13">
    <location>
        <begin position="523"/>
        <end position="542"/>
    </location>
</feature>
<dbReference type="Pfam" id="PF00122">
    <property type="entry name" value="E1-E2_ATPase"/>
    <property type="match status" value="1"/>
</dbReference>
<evidence type="ECO:0000313" key="16">
    <source>
        <dbReference type="EMBL" id="SSX31518.1"/>
    </source>
</evidence>
<dbReference type="InterPro" id="IPR023299">
    <property type="entry name" value="ATPase_P-typ_cyto_dom_N"/>
</dbReference>
<evidence type="ECO:0000256" key="7">
    <source>
        <dbReference type="ARBA" id="ARBA00022840"/>
    </source>
</evidence>
<dbReference type="SFLD" id="SFLDF00027">
    <property type="entry name" value="p-type_atpase"/>
    <property type="match status" value="1"/>
</dbReference>
<dbReference type="Pfam" id="PF13246">
    <property type="entry name" value="Cation_ATPase"/>
    <property type="match status" value="1"/>
</dbReference>
<dbReference type="GO" id="GO:0015662">
    <property type="term" value="F:P-type ion transporter activity"/>
    <property type="evidence" value="ECO:0007669"/>
    <property type="project" value="InterPro"/>
</dbReference>
<dbReference type="SFLD" id="SFLDS00003">
    <property type="entry name" value="Haloacid_Dehalogenase"/>
    <property type="match status" value="1"/>
</dbReference>
<evidence type="ECO:0000256" key="1">
    <source>
        <dbReference type="ARBA" id="ARBA00004141"/>
    </source>
</evidence>
<evidence type="ECO:0000256" key="11">
    <source>
        <dbReference type="ARBA" id="ARBA00023136"/>
    </source>
</evidence>
<accession>A0A336N020</accession>
<dbReference type="PANTHER" id="PTHR45630:SF8">
    <property type="entry name" value="CATION-TRANSPORTING ATPASE"/>
    <property type="match status" value="1"/>
</dbReference>
<keyword evidence="8 13" id="KW-0460">Magnesium</keyword>
<dbReference type="Gene3D" id="1.20.1110.10">
    <property type="entry name" value="Calcium-transporting ATPase, transmembrane domain"/>
    <property type="match status" value="1"/>
</dbReference>
<comment type="catalytic activity">
    <reaction evidence="12 13">
        <text>ATP + H2O = ADP + phosphate + H(+)</text>
        <dbReference type="Rhea" id="RHEA:13065"/>
        <dbReference type="ChEBI" id="CHEBI:15377"/>
        <dbReference type="ChEBI" id="CHEBI:15378"/>
        <dbReference type="ChEBI" id="CHEBI:30616"/>
        <dbReference type="ChEBI" id="CHEBI:43474"/>
        <dbReference type="ChEBI" id="CHEBI:456216"/>
    </reaction>
</comment>
<keyword evidence="5 13" id="KW-0479">Metal-binding</keyword>
<name>A0A336N020_CULSO</name>
<dbReference type="GO" id="GO:0015203">
    <property type="term" value="F:polyamine transmembrane transporter activity"/>
    <property type="evidence" value="ECO:0007669"/>
    <property type="project" value="TreeGrafter"/>
</dbReference>
<organism evidence="16">
    <name type="scientific">Culicoides sonorensis</name>
    <name type="common">Biting midge</name>
    <dbReference type="NCBI Taxonomy" id="179676"/>
    <lineage>
        <taxon>Eukaryota</taxon>
        <taxon>Metazoa</taxon>
        <taxon>Ecdysozoa</taxon>
        <taxon>Arthropoda</taxon>
        <taxon>Hexapoda</taxon>
        <taxon>Insecta</taxon>
        <taxon>Pterygota</taxon>
        <taxon>Neoptera</taxon>
        <taxon>Endopterygota</taxon>
        <taxon>Diptera</taxon>
        <taxon>Nematocera</taxon>
        <taxon>Chironomoidea</taxon>
        <taxon>Ceratopogonidae</taxon>
        <taxon>Ceratopogoninae</taxon>
        <taxon>Culicoides</taxon>
        <taxon>Monoculicoides</taxon>
    </lineage>
</organism>
<feature type="transmembrane region" description="Helical" evidence="13">
    <location>
        <begin position="1148"/>
        <end position="1167"/>
    </location>
</feature>
<dbReference type="FunFam" id="1.20.1110.10:FF:000034">
    <property type="entry name" value="Cation-transporting ATPase"/>
    <property type="match status" value="1"/>
</dbReference>
<evidence type="ECO:0000256" key="5">
    <source>
        <dbReference type="ARBA" id="ARBA00022723"/>
    </source>
</evidence>
<dbReference type="EMBL" id="UFQT01001720">
    <property type="protein sequence ID" value="SSX31518.1"/>
    <property type="molecule type" value="Genomic_DNA"/>
</dbReference>
<dbReference type="InterPro" id="IPR047821">
    <property type="entry name" value="P5B-type_ATPase"/>
</dbReference>
<dbReference type="Gene3D" id="2.70.150.10">
    <property type="entry name" value="Calcium-transporting ATPase, cytoplasmic transduction domain A"/>
    <property type="match status" value="1"/>
</dbReference>
<feature type="transmembrane region" description="Helical" evidence="13">
    <location>
        <begin position="313"/>
        <end position="333"/>
    </location>
</feature>
<dbReference type="Gene3D" id="3.40.1110.10">
    <property type="entry name" value="Calcium-transporting ATPase, cytoplasmic domain N"/>
    <property type="match status" value="1"/>
</dbReference>
<feature type="transmembrane region" description="Helical" evidence="13">
    <location>
        <begin position="1060"/>
        <end position="1083"/>
    </location>
</feature>
<feature type="domain" description="P5B-type ATPase N-terminal" evidence="15">
    <location>
        <begin position="99"/>
        <end position="234"/>
    </location>
</feature>
<dbReference type="SUPFAM" id="SSF56784">
    <property type="entry name" value="HAD-like"/>
    <property type="match status" value="1"/>
</dbReference>
<keyword evidence="4 13" id="KW-0812">Transmembrane</keyword>
<keyword evidence="10 13" id="KW-1133">Transmembrane helix</keyword>
<keyword evidence="7 13" id="KW-0067">ATP-binding</keyword>
<feature type="domain" description="P-type ATPase A" evidence="14">
    <location>
        <begin position="349"/>
        <end position="468"/>
    </location>
</feature>
<dbReference type="Gene3D" id="3.40.50.1000">
    <property type="entry name" value="HAD superfamily/HAD-like"/>
    <property type="match status" value="1"/>
</dbReference>
<dbReference type="GO" id="GO:0016020">
    <property type="term" value="C:membrane"/>
    <property type="evidence" value="ECO:0007669"/>
    <property type="project" value="UniProtKB-SubCell"/>
</dbReference>
<evidence type="ECO:0000256" key="10">
    <source>
        <dbReference type="ARBA" id="ARBA00022989"/>
    </source>
</evidence>
<keyword evidence="11 13" id="KW-0472">Membrane</keyword>
<dbReference type="FunFam" id="2.70.150.10:FF:000067">
    <property type="entry name" value="Cation-transporting ATPase"/>
    <property type="match status" value="1"/>
</dbReference>
<feature type="transmembrane region" description="Helical" evidence="13">
    <location>
        <begin position="486"/>
        <end position="503"/>
    </location>
</feature>
<dbReference type="VEuPathDB" id="VectorBase:CSON003779"/>
<reference evidence="16" key="1">
    <citation type="submission" date="2018-07" db="EMBL/GenBank/DDBJ databases">
        <authorList>
            <person name="Quirk P.G."/>
            <person name="Krulwich T.A."/>
        </authorList>
    </citation>
    <scope>NUCLEOTIDE SEQUENCE</scope>
</reference>
<dbReference type="NCBIfam" id="TIGR01494">
    <property type="entry name" value="ATPase_P-type"/>
    <property type="match status" value="1"/>
</dbReference>
<dbReference type="GO" id="GO:0006874">
    <property type="term" value="P:intracellular calcium ion homeostasis"/>
    <property type="evidence" value="ECO:0007669"/>
    <property type="project" value="TreeGrafter"/>
</dbReference>
<feature type="transmembrane region" description="Helical" evidence="13">
    <location>
        <begin position="1187"/>
        <end position="1214"/>
    </location>
</feature>
<dbReference type="EC" id="7.2.2.-" evidence="13"/>
<feature type="transmembrane region" description="Helical" evidence="13">
    <location>
        <begin position="1000"/>
        <end position="1019"/>
    </location>
</feature>
<evidence type="ECO:0000256" key="13">
    <source>
        <dbReference type="RuleBase" id="RU362082"/>
    </source>
</evidence>
<keyword evidence="3" id="KW-0597">Phosphoprotein</keyword>
<evidence type="ECO:0000259" key="14">
    <source>
        <dbReference type="Pfam" id="PF00122"/>
    </source>
</evidence>
<dbReference type="SUPFAM" id="SSF81665">
    <property type="entry name" value="Calcium ATPase, transmembrane domain M"/>
    <property type="match status" value="1"/>
</dbReference>
<dbReference type="InterPro" id="IPR044492">
    <property type="entry name" value="P_typ_ATPase_HD_dom"/>
</dbReference>
<dbReference type="InterPro" id="IPR008250">
    <property type="entry name" value="ATPase_P-typ_transduc_dom_A_sf"/>
</dbReference>
<dbReference type="InterPro" id="IPR036412">
    <property type="entry name" value="HAD-like_sf"/>
</dbReference>
<dbReference type="InterPro" id="IPR018303">
    <property type="entry name" value="ATPase_P-typ_P_site"/>
</dbReference>
<dbReference type="OMA" id="KLRYRWH"/>
<dbReference type="InterPro" id="IPR047819">
    <property type="entry name" value="P5A-ATPase_N"/>
</dbReference>
<dbReference type="SFLD" id="SFLDG00002">
    <property type="entry name" value="C1.7:_P-type_atpase_like"/>
    <property type="match status" value="1"/>
</dbReference>
<dbReference type="SUPFAM" id="SSF81653">
    <property type="entry name" value="Calcium ATPase, transduction domain A"/>
    <property type="match status" value="1"/>
</dbReference>
<comment type="subcellular location">
    <subcellularLocation>
        <location evidence="1 13">Membrane</location>
        <topology evidence="1 13">Multi-pass membrane protein</topology>
    </subcellularLocation>
</comment>
<feature type="transmembrane region" description="Helical" evidence="13">
    <location>
        <begin position="1031"/>
        <end position="1048"/>
    </location>
</feature>
<evidence type="ECO:0000256" key="12">
    <source>
        <dbReference type="ARBA" id="ARBA00049360"/>
    </source>
</evidence>
<dbReference type="InterPro" id="IPR006544">
    <property type="entry name" value="P-type_TPase_V"/>
</dbReference>
<dbReference type="PRINTS" id="PR00119">
    <property type="entry name" value="CATATPASE"/>
</dbReference>
<evidence type="ECO:0000256" key="6">
    <source>
        <dbReference type="ARBA" id="ARBA00022741"/>
    </source>
</evidence>
<dbReference type="CDD" id="cd07542">
    <property type="entry name" value="P-type_ATPase_cation"/>
    <property type="match status" value="1"/>
</dbReference>
<dbReference type="InterPro" id="IPR023298">
    <property type="entry name" value="ATPase_P-typ_TM_dom_sf"/>
</dbReference>
<dbReference type="InterPro" id="IPR023214">
    <property type="entry name" value="HAD_sf"/>
</dbReference>
<comment type="similarity">
    <text evidence="2 13">Belongs to the cation transport ATPase (P-type) (TC 3.A.3) family. Type V subfamily.</text>
</comment>
<dbReference type="PANTHER" id="PTHR45630">
    <property type="entry name" value="CATION-TRANSPORTING ATPASE-RELATED"/>
    <property type="match status" value="1"/>
</dbReference>
<dbReference type="PROSITE" id="PS00154">
    <property type="entry name" value="ATPASE_E1_E2"/>
    <property type="match status" value="1"/>
</dbReference>
<feature type="transmembrane region" description="Helical" evidence="13">
    <location>
        <begin position="278"/>
        <end position="301"/>
    </location>
</feature>
<gene>
    <name evidence="16" type="primary">CSON003779</name>
</gene>
<dbReference type="InterPro" id="IPR001757">
    <property type="entry name" value="P_typ_ATPase"/>
</dbReference>
<sequence>MNFTRKKYSRFSLRFQGKNSDCSKSFYTVKNNKNENIYHNNCNNHESDNYEQQHQNRLLLTQRSIERCREIAANPEQFTELLGKDQLRASCTAKLQSNQDDEIYITGYKWCRWRSFLTYSAFVLTLGLLRLVMHWWSHWHLIATHKKCPLDTAEMMLITEHYQGKHTIYYVKQVFELNAMSVRKMKAEGKLVDPYETEDDEKGFQLAVHLNRGVFKYTDNVRYFLCKKLRYIWDPQIGNFIPLRGLDMNVPSTTLHHQKGLSEQDQYSRRLIYGSNQIIIPMRGVLTLLFLEVLNPFYVFQVFSVCLWFSYDYYYYASVIVLMSAFGITLSIIQTKKNQQALYSTVANTDTATVLRSNGKSEVVNTTVLVPGDVLEIPSTGCTMQCDAVLLSGNCILDESMLTGESVPVTKTPLPCKKDLIFDSKEHARHTLFCGTKVIQTRYIGSEKVLAVVINTGNITAKGGLIRSILYPPPVDYKFEQDSYKFVFLLGCVATLGFLYTLVTKIMRGLPAGKIAVESLDLITIAVPPALPAAMTVGRMYAQQRLKKKNIYCISPRSINVSGSIDCVCFDKTGTLTEDGLDMWGVVPKSCTNMFQIPIRQIERLPNDHLLYGMVTCHSITLMQEITTILGDIASLEIGIVREFSFTSSLQRMSVITRRLCDQHFNVYCKGSPEMISTLCRPETIPLDFHQQLDIYAQQGYRVIAVAYKPLATKVNYPKIQRISREKIECDLEFLGFVVLENRLKEDTTSVINSLMKANVRTIMVTGDNILTALSVAKDCGMVVKGQNVIIVNARQNVMKANGHELYYNLSGQGSSSIENKSPEGALTPNGFGGDYALMTNSNSVTSLQTVDTCTQTTSVTMSIKDIESGLKVDEYEGSLMEHNLNNYRFAMTGKTWAMVREYFPDLVPKFVTRGTIFARMSPEQKQQLVMELQDLGYYVAMCGDGANDCGALKAAHTGISLSDAESSVASPFTSKNPTIACVPNIVKEGRAALVTSFGIFKYMAAYSLVQFASVIILYSIDSNLTDLEYLYIDLFMISVFAFFFGKTESYDGPLTKQPPLNSLIALSPIASLTFHLIVAIFLQTAGWNYVQTQPWFEPFNFTEDKEEKNDLGCHQNYTIFIISCFQYIILAFVFSKGAPYRKSVLSNYGFLISLLINTGITLYMTIDPPNWLADLMGLVVPPDMTFRLTLLGYGIFNFIIALVIEMFIVEYFLSNKLRYKFHNIHKSHKKFLGIENDLRRSPNWPPISSLTSEIPSNIEDKTSPMSFAELSVVENTDPDAAMLDQNSILNSFFEQYEELNDVMVDHPSSESKSSPEPKSPSISSVLDIDQAIPGMITPQEHPIKNGLKSPLHTIKENKDNILNGHENVTQNDNNKDMQSLEMKNLEVKSIGNLENDIIQQS</sequence>
<dbReference type="Pfam" id="PF12409">
    <property type="entry name" value="P5-ATPase"/>
    <property type="match status" value="1"/>
</dbReference>
<dbReference type="GO" id="GO:0019829">
    <property type="term" value="F:ATPase-coupled monoatomic cation transmembrane transporter activity"/>
    <property type="evidence" value="ECO:0007669"/>
    <property type="project" value="UniProtKB-UniRule"/>
</dbReference>
<dbReference type="PROSITE" id="PS01229">
    <property type="entry name" value="COF_2"/>
    <property type="match status" value="1"/>
</dbReference>
<dbReference type="InterPro" id="IPR059000">
    <property type="entry name" value="ATPase_P-type_domA"/>
</dbReference>
<dbReference type="GO" id="GO:0046872">
    <property type="term" value="F:metal ion binding"/>
    <property type="evidence" value="ECO:0007669"/>
    <property type="project" value="UniProtKB-UniRule"/>
</dbReference>
<evidence type="ECO:0000256" key="3">
    <source>
        <dbReference type="ARBA" id="ARBA00022553"/>
    </source>
</evidence>
<dbReference type="FunFam" id="3.40.50.1000:FF:000068">
    <property type="entry name" value="Cation-transporting ATPase"/>
    <property type="match status" value="1"/>
</dbReference>
<keyword evidence="6 13" id="KW-0547">Nucleotide-binding</keyword>
<protein>
    <recommendedName>
        <fullName evidence="13">Cation-transporting ATPase</fullName>
        <ecNumber evidence="13">7.2.2.-</ecNumber>
    </recommendedName>
</protein>
<dbReference type="GO" id="GO:0016887">
    <property type="term" value="F:ATP hydrolysis activity"/>
    <property type="evidence" value="ECO:0007669"/>
    <property type="project" value="InterPro"/>
</dbReference>
<evidence type="ECO:0000256" key="2">
    <source>
        <dbReference type="ARBA" id="ARBA00006000"/>
    </source>
</evidence>
<proteinExistence type="inferred from homology"/>
<keyword evidence="9 13" id="KW-1278">Translocase</keyword>
<dbReference type="GO" id="GO:0005524">
    <property type="term" value="F:ATP binding"/>
    <property type="evidence" value="ECO:0007669"/>
    <property type="project" value="UniProtKB-UniRule"/>
</dbReference>
<evidence type="ECO:0000256" key="8">
    <source>
        <dbReference type="ARBA" id="ARBA00022842"/>
    </source>
</evidence>
<evidence type="ECO:0000256" key="4">
    <source>
        <dbReference type="ARBA" id="ARBA00022692"/>
    </source>
</evidence>
<evidence type="ECO:0000259" key="15">
    <source>
        <dbReference type="Pfam" id="PF12409"/>
    </source>
</evidence>